<feature type="domain" description="Carbohydrate binding X2" evidence="8">
    <location>
        <begin position="689"/>
        <end position="757"/>
    </location>
</feature>
<keyword evidence="3" id="KW-0119">Carbohydrate metabolism</keyword>
<reference evidence="9 10" key="1">
    <citation type="submission" date="2018-08" db="EMBL/GenBank/DDBJ databases">
        <title>A genome reference for cultivated species of the human gut microbiota.</title>
        <authorList>
            <person name="Zou Y."/>
            <person name="Xue W."/>
            <person name="Luo G."/>
        </authorList>
    </citation>
    <scope>NUCLEOTIDE SEQUENCE [LARGE SCALE GENOMIC DNA]</scope>
    <source>
        <strain evidence="9 10">AF36-1BH</strain>
    </source>
</reference>
<evidence type="ECO:0000256" key="1">
    <source>
        <dbReference type="ARBA" id="ARBA00022729"/>
    </source>
</evidence>
<evidence type="ECO:0000256" key="5">
    <source>
        <dbReference type="SAM" id="MobiDB-lite"/>
    </source>
</evidence>
<keyword evidence="4" id="KW-0624">Polysaccharide degradation</keyword>
<dbReference type="Gene3D" id="2.60.40.10">
    <property type="entry name" value="Immunoglobulins"/>
    <property type="match status" value="1"/>
</dbReference>
<dbReference type="EMBL" id="QRPD01000026">
    <property type="protein sequence ID" value="RHL83775.1"/>
    <property type="molecule type" value="Genomic_DNA"/>
</dbReference>
<feature type="chain" id="PRO_5019557498" description="Carbohydrate binding X2 domain-containing protein" evidence="7">
    <location>
        <begin position="32"/>
        <end position="832"/>
    </location>
</feature>
<dbReference type="InterPro" id="IPR014756">
    <property type="entry name" value="Ig_E-set"/>
</dbReference>
<feature type="compositionally biased region" description="Basic and acidic residues" evidence="5">
    <location>
        <begin position="74"/>
        <end position="89"/>
    </location>
</feature>
<dbReference type="GO" id="GO:0030245">
    <property type="term" value="P:cellulose catabolic process"/>
    <property type="evidence" value="ECO:0007669"/>
    <property type="project" value="UniProtKB-KW"/>
</dbReference>
<dbReference type="InterPro" id="IPR013783">
    <property type="entry name" value="Ig-like_fold"/>
</dbReference>
<name>A0A415MSV2_9FIRM</name>
<feature type="compositionally biased region" description="Low complexity" evidence="5">
    <location>
        <begin position="769"/>
        <end position="783"/>
    </location>
</feature>
<evidence type="ECO:0000256" key="2">
    <source>
        <dbReference type="ARBA" id="ARBA00023001"/>
    </source>
</evidence>
<dbReference type="Pfam" id="PF03442">
    <property type="entry name" value="CBM_X2"/>
    <property type="match status" value="1"/>
</dbReference>
<evidence type="ECO:0000256" key="7">
    <source>
        <dbReference type="SAM" id="SignalP"/>
    </source>
</evidence>
<keyword evidence="6" id="KW-0472">Membrane</keyword>
<evidence type="ECO:0000259" key="8">
    <source>
        <dbReference type="Pfam" id="PF03442"/>
    </source>
</evidence>
<accession>A0A415MSV2</accession>
<keyword evidence="6" id="KW-0812">Transmembrane</keyword>
<feature type="signal peptide" evidence="7">
    <location>
        <begin position="1"/>
        <end position="31"/>
    </location>
</feature>
<feature type="region of interest" description="Disordered" evidence="5">
    <location>
        <begin position="769"/>
        <end position="797"/>
    </location>
</feature>
<protein>
    <recommendedName>
        <fullName evidence="8">Carbohydrate binding X2 domain-containing protein</fullName>
    </recommendedName>
</protein>
<evidence type="ECO:0000256" key="6">
    <source>
        <dbReference type="SAM" id="Phobius"/>
    </source>
</evidence>
<organism evidence="9 10">
    <name type="scientific">Dorea formicigenerans</name>
    <dbReference type="NCBI Taxonomy" id="39486"/>
    <lineage>
        <taxon>Bacteria</taxon>
        <taxon>Bacillati</taxon>
        <taxon>Bacillota</taxon>
        <taxon>Clostridia</taxon>
        <taxon>Lachnospirales</taxon>
        <taxon>Lachnospiraceae</taxon>
        <taxon>Dorea</taxon>
    </lineage>
</organism>
<sequence>MIMKKKGKVRWLAILLAGCLLLSIVPVTAFASEDTDPTKSENAVGEETQLTEQQNATEETSNSVIENTSEDTNTENKDEQIDKSNEKSSAEVATLALEQPKPDYLPQGVTYFSDGYKHAYHTRVDVTANVSVKDSTGAVVETTQVSKSSGEFNFITEGFPSAEVLQTAVENLQTEIETPYKARGTVTSENESAGPIIDHFESASLYTFTPASGNPVDFSSDLEAAKQYFNEHPDATGTFTVIRDVHEYQIYDYTYDLNVQEPDAVDEAITMVDIGNIWKNLDASQPIAFTAEVNPNSECANQMTLTDEFWMQWTIDGPIIAKSNPKKPVAGATYRYGVKLTAKDGYYFHDGFKGSGIGCTVICDGSTITAFSGTLSDDRKQLILWFDDIKVTATDESSQNSIGDVDIEGVTFNYEPGDVPKATAYKCDPWDEQYDIEYEYWEEMETNVNGESIPVKYWYSDESKNNALAQDKKITTFEDGKTYMYSLSLKARDGNTFAANSKVMVNGTNVNNANITNTGTGLFVVAVRTIKPETVQLQNISIVEINNATISFKVGDKPVFTGKTAENVPYIYQSEFWSTDGGKKYHYSADFWNDNNPDDLFTEFESGKTYTYGIYFKAKEGYCFTTDTKLKINGKYYDYDITDYDPLLQYPNGGYATMWVDTNLTMTPQASGTTPEYKITEGANSSWKQNSDNTLKFVANGDFSKFTGVKLDGTLVAADKYTAVSGSTVITLKKDYLSTLSVGKHTLTIVYNDGECSTEFEIKAASITSSTDSTGNNSGSTSSKVNKPDTSETTSPKTGDTNNMFLWFIILFVSGSVTIGTLMVHRKKQYNR</sequence>
<keyword evidence="2" id="KW-0136">Cellulose degradation</keyword>
<keyword evidence="6" id="KW-1133">Transmembrane helix</keyword>
<dbReference type="AlphaFoldDB" id="A0A415MSV2"/>
<evidence type="ECO:0000313" key="9">
    <source>
        <dbReference type="EMBL" id="RHL83775.1"/>
    </source>
</evidence>
<evidence type="ECO:0000313" key="10">
    <source>
        <dbReference type="Proteomes" id="UP000283325"/>
    </source>
</evidence>
<dbReference type="InterPro" id="IPR005102">
    <property type="entry name" value="Carbo-bd_X2"/>
</dbReference>
<comment type="caution">
    <text evidence="9">The sequence shown here is derived from an EMBL/GenBank/DDBJ whole genome shotgun (WGS) entry which is preliminary data.</text>
</comment>
<feature type="compositionally biased region" description="Polar residues" evidence="5">
    <location>
        <begin position="48"/>
        <end position="67"/>
    </location>
</feature>
<evidence type="ECO:0000256" key="3">
    <source>
        <dbReference type="ARBA" id="ARBA00023277"/>
    </source>
</evidence>
<feature type="region of interest" description="Disordered" evidence="5">
    <location>
        <begin position="33"/>
        <end position="91"/>
    </location>
</feature>
<dbReference type="Proteomes" id="UP000283325">
    <property type="component" value="Unassembled WGS sequence"/>
</dbReference>
<keyword evidence="1 7" id="KW-0732">Signal</keyword>
<proteinExistence type="predicted"/>
<gene>
    <name evidence="9" type="ORF">DWZ98_16760</name>
</gene>
<dbReference type="SUPFAM" id="SSF81296">
    <property type="entry name" value="E set domains"/>
    <property type="match status" value="1"/>
</dbReference>
<feature type="transmembrane region" description="Helical" evidence="6">
    <location>
        <begin position="804"/>
        <end position="824"/>
    </location>
</feature>
<evidence type="ECO:0000256" key="4">
    <source>
        <dbReference type="ARBA" id="ARBA00023326"/>
    </source>
</evidence>